<protein>
    <recommendedName>
        <fullName evidence="1">F-box domain-containing protein</fullName>
    </recommendedName>
</protein>
<dbReference type="OMA" id="LENDTCH"/>
<evidence type="ECO:0000259" key="1">
    <source>
        <dbReference type="PROSITE" id="PS50181"/>
    </source>
</evidence>
<dbReference type="EnsemblMetazoa" id="tetur07g00700.1">
    <property type="protein sequence ID" value="tetur07g00700.1"/>
    <property type="gene ID" value="tetur07g00700"/>
</dbReference>
<organism evidence="2 3">
    <name type="scientific">Tetranychus urticae</name>
    <name type="common">Two-spotted spider mite</name>
    <dbReference type="NCBI Taxonomy" id="32264"/>
    <lineage>
        <taxon>Eukaryota</taxon>
        <taxon>Metazoa</taxon>
        <taxon>Ecdysozoa</taxon>
        <taxon>Arthropoda</taxon>
        <taxon>Chelicerata</taxon>
        <taxon>Arachnida</taxon>
        <taxon>Acari</taxon>
        <taxon>Acariformes</taxon>
        <taxon>Trombidiformes</taxon>
        <taxon>Prostigmata</taxon>
        <taxon>Eleutherengona</taxon>
        <taxon>Raphignathae</taxon>
        <taxon>Tetranychoidea</taxon>
        <taxon>Tetranychidae</taxon>
        <taxon>Tetranychus</taxon>
    </lineage>
</organism>
<dbReference type="Gene3D" id="3.80.10.10">
    <property type="entry name" value="Ribonuclease Inhibitor"/>
    <property type="match status" value="1"/>
</dbReference>
<dbReference type="HOGENOM" id="CLU_029073_1_0_1"/>
<dbReference type="Gene3D" id="1.20.1280.50">
    <property type="match status" value="1"/>
</dbReference>
<dbReference type="SUPFAM" id="SSF81383">
    <property type="entry name" value="F-box domain"/>
    <property type="match status" value="1"/>
</dbReference>
<dbReference type="InterPro" id="IPR036047">
    <property type="entry name" value="F-box-like_dom_sf"/>
</dbReference>
<dbReference type="InterPro" id="IPR032675">
    <property type="entry name" value="LRR_dom_sf"/>
</dbReference>
<dbReference type="SUPFAM" id="SSF52047">
    <property type="entry name" value="RNI-like"/>
    <property type="match status" value="1"/>
</dbReference>
<sequence length="382" mass="45342">MNINNLPDECLLHVFNLINRCDTLLNCARVCERWKCLVLERCKNVNYLTDSLKVDGYPASRTILFKDDDQLERFELLKCLPKLKILDVKRKLDNDFILNVKVKGLLFKCDIYLDLENDTCHNPSLEMLAIKQLSGFFVNKIQGPRLKQLFLTSCSVPEFASCAKYFPNLERLHIYEQSRFLDDGAYIGPVLEKLEILEMGYRSRVDTWKYHAFSLADHCPALKSAFHYIQYFEEILVDSEIKNHFLEDLVIEFEEDQDWSILRRILSKYPNLKHLAIRREHEYDTGISDENIPELLELLPCIRLIDIRISRKVTKKSTEYIDRYCRRHNRSISLYYDYETKITEKWPHLSTEYSRIGLGFDFMKFCFLRDFDELPLLLDPDE</sequence>
<evidence type="ECO:0000313" key="3">
    <source>
        <dbReference type="Proteomes" id="UP000015104"/>
    </source>
</evidence>
<reference evidence="2" key="2">
    <citation type="submission" date="2015-06" db="UniProtKB">
        <authorList>
            <consortium name="EnsemblMetazoa"/>
        </authorList>
    </citation>
    <scope>IDENTIFICATION</scope>
</reference>
<reference evidence="3" key="1">
    <citation type="submission" date="2011-08" db="EMBL/GenBank/DDBJ databases">
        <authorList>
            <person name="Rombauts S."/>
        </authorList>
    </citation>
    <scope>NUCLEOTIDE SEQUENCE</scope>
    <source>
        <strain evidence="3">London</strain>
    </source>
</reference>
<name>T1K8B2_TETUR</name>
<dbReference type="OrthoDB" id="10257471at2759"/>
<keyword evidence="3" id="KW-1185">Reference proteome</keyword>
<dbReference type="EMBL" id="CAEY01001873">
    <property type="status" value="NOT_ANNOTATED_CDS"/>
    <property type="molecule type" value="Genomic_DNA"/>
</dbReference>
<gene>
    <name evidence="2" type="primary">107361487</name>
</gene>
<evidence type="ECO:0000313" key="2">
    <source>
        <dbReference type="EnsemblMetazoa" id="tetur07g00700.1"/>
    </source>
</evidence>
<dbReference type="Pfam" id="PF00646">
    <property type="entry name" value="F-box"/>
    <property type="match status" value="1"/>
</dbReference>
<dbReference type="KEGG" id="tut:107361487"/>
<dbReference type="AlphaFoldDB" id="T1K8B2"/>
<proteinExistence type="predicted"/>
<feature type="domain" description="F-box" evidence="1">
    <location>
        <begin position="1"/>
        <end position="50"/>
    </location>
</feature>
<dbReference type="Proteomes" id="UP000015104">
    <property type="component" value="Unassembled WGS sequence"/>
</dbReference>
<dbReference type="InterPro" id="IPR001810">
    <property type="entry name" value="F-box_dom"/>
</dbReference>
<dbReference type="PROSITE" id="PS50181">
    <property type="entry name" value="FBOX"/>
    <property type="match status" value="1"/>
</dbReference>
<accession>T1K8B2</accession>